<feature type="domain" description="YetF C-terminal" evidence="8">
    <location>
        <begin position="112"/>
        <end position="181"/>
    </location>
</feature>
<gene>
    <name evidence="9" type="ORF">QNI16_04985</name>
</gene>
<keyword evidence="6 7" id="KW-0472">Membrane</keyword>
<dbReference type="PANTHER" id="PTHR34582">
    <property type="entry name" value="UPF0702 TRANSMEMBRANE PROTEIN YCAP"/>
    <property type="match status" value="1"/>
</dbReference>
<dbReference type="Pfam" id="PF04239">
    <property type="entry name" value="DUF421"/>
    <property type="match status" value="1"/>
</dbReference>
<dbReference type="EMBL" id="JASJOS010000002">
    <property type="protein sequence ID" value="MDJ1479831.1"/>
    <property type="molecule type" value="Genomic_DNA"/>
</dbReference>
<feature type="transmembrane region" description="Helical" evidence="7">
    <location>
        <begin position="33"/>
        <end position="53"/>
    </location>
</feature>
<sequence length="182" mass="20707">MRSLWWLTNPLIVTKDSTSMEMFYTVFGEGKDLSVVQMSCRAIIVFLIAYGLIRVSGRRSFAIHTPVDNIVVILLGAILSRAVVGASPFIPVVCASLTLVLLHRIFGWFMAHNTRLGRWIESRKIILYQDARFIEENMKKALVRKEDIMQGIRQAIHTEDLTKVDKIYIEGNGKISILIKEV</sequence>
<dbReference type="InterPro" id="IPR023090">
    <property type="entry name" value="UPF0702_alpha/beta_dom_sf"/>
</dbReference>
<organism evidence="9 10">
    <name type="scientific">Xanthocytophaga flava</name>
    <dbReference type="NCBI Taxonomy" id="3048013"/>
    <lineage>
        <taxon>Bacteria</taxon>
        <taxon>Pseudomonadati</taxon>
        <taxon>Bacteroidota</taxon>
        <taxon>Cytophagia</taxon>
        <taxon>Cytophagales</taxon>
        <taxon>Rhodocytophagaceae</taxon>
        <taxon>Xanthocytophaga</taxon>
    </lineage>
</organism>
<evidence type="ECO:0000313" key="9">
    <source>
        <dbReference type="EMBL" id="MDJ1479831.1"/>
    </source>
</evidence>
<dbReference type="AlphaFoldDB" id="A0AAE3QMV3"/>
<evidence type="ECO:0000256" key="7">
    <source>
        <dbReference type="SAM" id="Phobius"/>
    </source>
</evidence>
<dbReference type="GO" id="GO:0005886">
    <property type="term" value="C:plasma membrane"/>
    <property type="evidence" value="ECO:0007669"/>
    <property type="project" value="UniProtKB-SubCell"/>
</dbReference>
<comment type="subcellular location">
    <subcellularLocation>
        <location evidence="1">Cell membrane</location>
        <topology evidence="1">Multi-pass membrane protein</topology>
    </subcellularLocation>
</comment>
<evidence type="ECO:0000313" key="10">
    <source>
        <dbReference type="Proteomes" id="UP001241110"/>
    </source>
</evidence>
<protein>
    <submittedName>
        <fullName evidence="9">DUF421 domain-containing protein</fullName>
    </submittedName>
</protein>
<evidence type="ECO:0000256" key="2">
    <source>
        <dbReference type="ARBA" id="ARBA00006448"/>
    </source>
</evidence>
<keyword evidence="3" id="KW-1003">Cell membrane</keyword>
<dbReference type="InterPro" id="IPR007353">
    <property type="entry name" value="DUF421"/>
</dbReference>
<keyword evidence="5 7" id="KW-1133">Transmembrane helix</keyword>
<dbReference type="Gene3D" id="3.30.240.20">
    <property type="entry name" value="bsu07140 like domains"/>
    <property type="match status" value="1"/>
</dbReference>
<feature type="transmembrane region" description="Helical" evidence="7">
    <location>
        <begin position="65"/>
        <end position="83"/>
    </location>
</feature>
<reference evidence="9" key="1">
    <citation type="submission" date="2023-05" db="EMBL/GenBank/DDBJ databases">
        <authorList>
            <person name="Zhang X."/>
        </authorList>
    </citation>
    <scope>NUCLEOTIDE SEQUENCE</scope>
    <source>
        <strain evidence="9">YF14B1</strain>
    </source>
</reference>
<feature type="transmembrane region" description="Helical" evidence="7">
    <location>
        <begin position="89"/>
        <end position="111"/>
    </location>
</feature>
<evidence type="ECO:0000256" key="4">
    <source>
        <dbReference type="ARBA" id="ARBA00022692"/>
    </source>
</evidence>
<evidence type="ECO:0000256" key="1">
    <source>
        <dbReference type="ARBA" id="ARBA00004651"/>
    </source>
</evidence>
<proteinExistence type="inferred from homology"/>
<comment type="similarity">
    <text evidence="2">Belongs to the UPF0702 family.</text>
</comment>
<dbReference type="RefSeq" id="WP_313976334.1">
    <property type="nucleotide sequence ID" value="NZ_JASJOS010000002.1"/>
</dbReference>
<evidence type="ECO:0000256" key="5">
    <source>
        <dbReference type="ARBA" id="ARBA00022989"/>
    </source>
</evidence>
<accession>A0AAE3QMV3</accession>
<name>A0AAE3QMV3_9BACT</name>
<evidence type="ECO:0000256" key="6">
    <source>
        <dbReference type="ARBA" id="ARBA00023136"/>
    </source>
</evidence>
<dbReference type="Proteomes" id="UP001241110">
    <property type="component" value="Unassembled WGS sequence"/>
</dbReference>
<comment type="caution">
    <text evidence="9">The sequence shown here is derived from an EMBL/GenBank/DDBJ whole genome shotgun (WGS) entry which is preliminary data.</text>
</comment>
<evidence type="ECO:0000256" key="3">
    <source>
        <dbReference type="ARBA" id="ARBA00022475"/>
    </source>
</evidence>
<keyword evidence="4 7" id="KW-0812">Transmembrane</keyword>
<evidence type="ECO:0000259" key="8">
    <source>
        <dbReference type="Pfam" id="PF04239"/>
    </source>
</evidence>
<dbReference type="PANTHER" id="PTHR34582:SF6">
    <property type="entry name" value="UPF0702 TRANSMEMBRANE PROTEIN YCAP"/>
    <property type="match status" value="1"/>
</dbReference>